<proteinExistence type="predicted"/>
<feature type="region of interest" description="Disordered" evidence="1">
    <location>
        <begin position="1"/>
        <end position="44"/>
    </location>
</feature>
<reference evidence="2" key="1">
    <citation type="submission" date="2022-08" db="EMBL/GenBank/DDBJ databases">
        <authorList>
            <person name="Giroux E."/>
            <person name="Giroux E."/>
        </authorList>
    </citation>
    <scope>NUCLEOTIDE SEQUENCE</scope>
    <source>
        <strain evidence="2">H1091258</strain>
    </source>
</reference>
<organism evidence="2 3">
    <name type="scientific">Colletotrichum noveboracense</name>
    <dbReference type="NCBI Taxonomy" id="2664923"/>
    <lineage>
        <taxon>Eukaryota</taxon>
        <taxon>Fungi</taxon>
        <taxon>Dikarya</taxon>
        <taxon>Ascomycota</taxon>
        <taxon>Pezizomycotina</taxon>
        <taxon>Sordariomycetes</taxon>
        <taxon>Hypocreomycetidae</taxon>
        <taxon>Glomerellales</taxon>
        <taxon>Glomerellaceae</taxon>
        <taxon>Colletotrichum</taxon>
        <taxon>Colletotrichum gloeosporioides species complex</taxon>
    </lineage>
</organism>
<gene>
    <name evidence="2" type="ORF">CGXH109_LOCUS70053</name>
</gene>
<feature type="compositionally biased region" description="Gly residues" evidence="1">
    <location>
        <begin position="20"/>
        <end position="37"/>
    </location>
</feature>
<protein>
    <submittedName>
        <fullName evidence="2">Uncharacterized protein</fullName>
    </submittedName>
</protein>
<evidence type="ECO:0000313" key="3">
    <source>
        <dbReference type="Proteomes" id="UP001152533"/>
    </source>
</evidence>
<dbReference type="EMBL" id="CAMGZC010000482">
    <property type="protein sequence ID" value="CAI0647881.1"/>
    <property type="molecule type" value="Genomic_DNA"/>
</dbReference>
<keyword evidence="3" id="KW-1185">Reference proteome</keyword>
<comment type="caution">
    <text evidence="2">The sequence shown here is derived from an EMBL/GenBank/DDBJ whole genome shotgun (WGS) entry which is preliminary data.</text>
</comment>
<evidence type="ECO:0000256" key="1">
    <source>
        <dbReference type="SAM" id="MobiDB-lite"/>
    </source>
</evidence>
<accession>A0A9W4WK27</accession>
<sequence length="113" mass="11436">MQQGPFGGGGGGNSSSAGAGAAGGQGQMQQQGQGGIAHGQQPILNKTPFVGAPATCGLTIQSGNQCGLVRRYGAGQAGCMAAPRAYSYCRPGSRASPRLVFRLCLSRVHFIRL</sequence>
<dbReference type="Proteomes" id="UP001152533">
    <property type="component" value="Unassembled WGS sequence"/>
</dbReference>
<dbReference type="AlphaFoldDB" id="A0A9W4WK27"/>
<name>A0A9W4WK27_9PEZI</name>
<evidence type="ECO:0000313" key="2">
    <source>
        <dbReference type="EMBL" id="CAI0647881.1"/>
    </source>
</evidence>
<feature type="compositionally biased region" description="Gly residues" evidence="1">
    <location>
        <begin position="1"/>
        <end position="13"/>
    </location>
</feature>